<keyword evidence="1" id="KW-1133">Transmembrane helix</keyword>
<dbReference type="Proteomes" id="UP000694892">
    <property type="component" value="Chromosome 5S"/>
</dbReference>
<evidence type="ECO:0000313" key="2">
    <source>
        <dbReference type="EMBL" id="OCT78813.1"/>
    </source>
</evidence>
<evidence type="ECO:0000313" key="3">
    <source>
        <dbReference type="Proteomes" id="UP000694892"/>
    </source>
</evidence>
<keyword evidence="1" id="KW-0472">Membrane</keyword>
<evidence type="ECO:0000256" key="1">
    <source>
        <dbReference type="SAM" id="Phobius"/>
    </source>
</evidence>
<accession>A0A974HI85</accession>
<feature type="transmembrane region" description="Helical" evidence="1">
    <location>
        <begin position="50"/>
        <end position="74"/>
    </location>
</feature>
<dbReference type="EMBL" id="CM004475">
    <property type="protein sequence ID" value="OCT78813.1"/>
    <property type="molecule type" value="Genomic_DNA"/>
</dbReference>
<organism evidence="2 3">
    <name type="scientific">Xenopus laevis</name>
    <name type="common">African clawed frog</name>
    <dbReference type="NCBI Taxonomy" id="8355"/>
    <lineage>
        <taxon>Eukaryota</taxon>
        <taxon>Metazoa</taxon>
        <taxon>Chordata</taxon>
        <taxon>Craniata</taxon>
        <taxon>Vertebrata</taxon>
        <taxon>Euteleostomi</taxon>
        <taxon>Amphibia</taxon>
        <taxon>Batrachia</taxon>
        <taxon>Anura</taxon>
        <taxon>Pipoidea</taxon>
        <taxon>Pipidae</taxon>
        <taxon>Xenopodinae</taxon>
        <taxon>Xenopus</taxon>
        <taxon>Xenopus</taxon>
    </lineage>
</organism>
<dbReference type="AlphaFoldDB" id="A0A974HI85"/>
<name>A0A974HI85_XENLA</name>
<reference evidence="3" key="1">
    <citation type="journal article" date="2016" name="Nature">
        <title>Genome evolution in the allotetraploid frog Xenopus laevis.</title>
        <authorList>
            <person name="Session A.M."/>
            <person name="Uno Y."/>
            <person name="Kwon T."/>
            <person name="Chapman J.A."/>
            <person name="Toyoda A."/>
            <person name="Takahashi S."/>
            <person name="Fukui A."/>
            <person name="Hikosaka A."/>
            <person name="Suzuki A."/>
            <person name="Kondo M."/>
            <person name="van Heeringen S.J."/>
            <person name="Quigley I."/>
            <person name="Heinz S."/>
            <person name="Ogino H."/>
            <person name="Ochi H."/>
            <person name="Hellsten U."/>
            <person name="Lyons J.B."/>
            <person name="Simakov O."/>
            <person name="Putnam N."/>
            <person name="Stites J."/>
            <person name="Kuroki Y."/>
            <person name="Tanaka T."/>
            <person name="Michiue T."/>
            <person name="Watanabe M."/>
            <person name="Bogdanovic O."/>
            <person name="Lister R."/>
            <person name="Georgiou G."/>
            <person name="Paranjpe S.S."/>
            <person name="van Kruijsbergen I."/>
            <person name="Shu S."/>
            <person name="Carlson J."/>
            <person name="Kinoshita T."/>
            <person name="Ohta Y."/>
            <person name="Mawaribuchi S."/>
            <person name="Jenkins J."/>
            <person name="Grimwood J."/>
            <person name="Schmutz J."/>
            <person name="Mitros T."/>
            <person name="Mozaffari S.V."/>
            <person name="Suzuki Y."/>
            <person name="Haramoto Y."/>
            <person name="Yamamoto T.S."/>
            <person name="Takagi C."/>
            <person name="Heald R."/>
            <person name="Miller K."/>
            <person name="Haudenschild C."/>
            <person name="Kitzman J."/>
            <person name="Nakayama T."/>
            <person name="Izutsu Y."/>
            <person name="Robert J."/>
            <person name="Fortriede J."/>
            <person name="Burns K."/>
            <person name="Lotay V."/>
            <person name="Karimi K."/>
            <person name="Yasuoka Y."/>
            <person name="Dichmann D.S."/>
            <person name="Flajnik M.F."/>
            <person name="Houston D.W."/>
            <person name="Shendure J."/>
            <person name="DuPasquier L."/>
            <person name="Vize P.D."/>
            <person name="Zorn A.M."/>
            <person name="Ito M."/>
            <person name="Marcotte E.M."/>
            <person name="Wallingford J.B."/>
            <person name="Ito Y."/>
            <person name="Asashima M."/>
            <person name="Ueno N."/>
            <person name="Matsuda Y."/>
            <person name="Veenstra G.J."/>
            <person name="Fujiyama A."/>
            <person name="Harland R.M."/>
            <person name="Taira M."/>
            <person name="Rokhsar D.S."/>
        </authorList>
    </citation>
    <scope>NUCLEOTIDE SEQUENCE [LARGE SCALE GENOMIC DNA]</scope>
    <source>
        <strain evidence="3">J</strain>
    </source>
</reference>
<sequence length="84" mass="9685">MLLFIVLTLVYLYHYRAVYFCLLSLIPISFSLPPPAILFLFALPFSSSLFLFPVFLFSCFSSLILLSLSFIFHLSLISPFCPFF</sequence>
<proteinExistence type="predicted"/>
<protein>
    <submittedName>
        <fullName evidence="2">Uncharacterized protein</fullName>
    </submittedName>
</protein>
<gene>
    <name evidence="2" type="ORF">XELAEV_18029903mg</name>
</gene>
<feature type="transmembrane region" description="Helical" evidence="1">
    <location>
        <begin position="17"/>
        <end position="43"/>
    </location>
</feature>
<keyword evidence="1" id="KW-0812">Transmembrane</keyword>